<evidence type="ECO:0000256" key="12">
    <source>
        <dbReference type="SAM" id="SignalP"/>
    </source>
</evidence>
<dbReference type="SUPFAM" id="SSF55486">
    <property type="entry name" value="Metalloproteases ('zincins'), catalytic domain"/>
    <property type="match status" value="1"/>
</dbReference>
<comment type="subcellular location">
    <subcellularLocation>
        <location evidence="2">Secreted</location>
    </subcellularLocation>
</comment>
<dbReference type="PANTHER" id="PTHR33478">
    <property type="entry name" value="EXTRACELLULAR METALLOPROTEINASE MEP"/>
    <property type="match status" value="1"/>
</dbReference>
<dbReference type="InterPro" id="IPR050371">
    <property type="entry name" value="Fungal_virulence_M36"/>
</dbReference>
<dbReference type="Proteomes" id="UP000468735">
    <property type="component" value="Unassembled WGS sequence"/>
</dbReference>
<reference evidence="13 14" key="1">
    <citation type="submission" date="2019-09" db="EMBL/GenBank/DDBJ databases">
        <title>Actinomadura physcomitrii sp. nov., a novel actinomycete isolated from moss [Physcomitrium sphaericum (Ludw) Fuernr].</title>
        <authorList>
            <person name="Zhuang X."/>
            <person name="Liu C."/>
        </authorList>
    </citation>
    <scope>NUCLEOTIDE SEQUENCE [LARGE SCALE GENOMIC DNA]</scope>
    <source>
        <strain evidence="13 14">HMC1</strain>
    </source>
</reference>
<feature type="compositionally biased region" description="Basic and acidic residues" evidence="11">
    <location>
        <begin position="412"/>
        <end position="421"/>
    </location>
</feature>
<comment type="similarity">
    <text evidence="3">Belongs to the peptidase M36 family.</text>
</comment>
<evidence type="ECO:0000256" key="9">
    <source>
        <dbReference type="ARBA" id="ARBA00023049"/>
    </source>
</evidence>
<dbReference type="GO" id="GO:0008270">
    <property type="term" value="F:zinc ion binding"/>
    <property type="evidence" value="ECO:0007669"/>
    <property type="project" value="InterPro"/>
</dbReference>
<dbReference type="Gene3D" id="1.10.390.10">
    <property type="entry name" value="Neutral Protease Domain 2"/>
    <property type="match status" value="1"/>
</dbReference>
<evidence type="ECO:0000256" key="7">
    <source>
        <dbReference type="ARBA" id="ARBA00022801"/>
    </source>
</evidence>
<organism evidence="13 14">
    <name type="scientific">Actinomadura rudentiformis</name>
    <dbReference type="NCBI Taxonomy" id="359158"/>
    <lineage>
        <taxon>Bacteria</taxon>
        <taxon>Bacillati</taxon>
        <taxon>Actinomycetota</taxon>
        <taxon>Actinomycetes</taxon>
        <taxon>Streptosporangiales</taxon>
        <taxon>Thermomonosporaceae</taxon>
        <taxon>Actinomadura</taxon>
    </lineage>
</organism>
<feature type="chain" id="PRO_5026282253" evidence="12">
    <location>
        <begin position="24"/>
        <end position="969"/>
    </location>
</feature>
<feature type="signal peptide" evidence="12">
    <location>
        <begin position="1"/>
        <end position="23"/>
    </location>
</feature>
<keyword evidence="14" id="KW-1185">Reference proteome</keyword>
<keyword evidence="4" id="KW-0964">Secreted</keyword>
<dbReference type="InterPro" id="IPR027268">
    <property type="entry name" value="Peptidase_M4/M1_CTD_sf"/>
</dbReference>
<comment type="cofactor">
    <cofactor evidence="1">
        <name>Zn(2+)</name>
        <dbReference type="ChEBI" id="CHEBI:29105"/>
    </cofactor>
</comment>
<name>A0A6H9YI87_9ACTN</name>
<keyword evidence="12" id="KW-0732">Signal</keyword>
<dbReference type="AlphaFoldDB" id="A0A6H9YI87"/>
<evidence type="ECO:0000256" key="4">
    <source>
        <dbReference type="ARBA" id="ARBA00022525"/>
    </source>
</evidence>
<dbReference type="OrthoDB" id="5377264at2"/>
<dbReference type="GO" id="GO:0004222">
    <property type="term" value="F:metalloendopeptidase activity"/>
    <property type="evidence" value="ECO:0007669"/>
    <property type="project" value="InterPro"/>
</dbReference>
<keyword evidence="6" id="KW-0479">Metal-binding</keyword>
<keyword evidence="5" id="KW-0645">Protease</keyword>
<gene>
    <name evidence="13" type="ORF">F8566_33570</name>
</gene>
<dbReference type="Pfam" id="PF02128">
    <property type="entry name" value="Peptidase_M36"/>
    <property type="match status" value="1"/>
</dbReference>
<feature type="region of interest" description="Disordered" evidence="11">
    <location>
        <begin position="409"/>
        <end position="430"/>
    </location>
</feature>
<proteinExistence type="inferred from homology"/>
<evidence type="ECO:0000256" key="2">
    <source>
        <dbReference type="ARBA" id="ARBA00004613"/>
    </source>
</evidence>
<evidence type="ECO:0000256" key="6">
    <source>
        <dbReference type="ARBA" id="ARBA00022723"/>
    </source>
</evidence>
<dbReference type="InterPro" id="IPR001842">
    <property type="entry name" value="Peptidase_M36"/>
</dbReference>
<evidence type="ECO:0000256" key="11">
    <source>
        <dbReference type="SAM" id="MobiDB-lite"/>
    </source>
</evidence>
<evidence type="ECO:0000256" key="10">
    <source>
        <dbReference type="ARBA" id="ARBA00023145"/>
    </source>
</evidence>
<evidence type="ECO:0000313" key="14">
    <source>
        <dbReference type="Proteomes" id="UP000468735"/>
    </source>
</evidence>
<accession>A0A6H9YI87</accession>
<evidence type="ECO:0000256" key="3">
    <source>
        <dbReference type="ARBA" id="ARBA00006006"/>
    </source>
</evidence>
<keyword evidence="10" id="KW-0865">Zymogen</keyword>
<evidence type="ECO:0000313" key="13">
    <source>
        <dbReference type="EMBL" id="KAB2343800.1"/>
    </source>
</evidence>
<dbReference type="GO" id="GO:0005615">
    <property type="term" value="C:extracellular space"/>
    <property type="evidence" value="ECO:0007669"/>
    <property type="project" value="InterPro"/>
</dbReference>
<evidence type="ECO:0000256" key="5">
    <source>
        <dbReference type="ARBA" id="ARBA00022670"/>
    </source>
</evidence>
<evidence type="ECO:0000256" key="1">
    <source>
        <dbReference type="ARBA" id="ARBA00001947"/>
    </source>
</evidence>
<comment type="caution">
    <text evidence="13">The sequence shown here is derived from an EMBL/GenBank/DDBJ whole genome shotgun (WGS) entry which is preliminary data.</text>
</comment>
<keyword evidence="9" id="KW-0482">Metalloprotease</keyword>
<evidence type="ECO:0000256" key="8">
    <source>
        <dbReference type="ARBA" id="ARBA00022833"/>
    </source>
</evidence>
<dbReference type="EMBL" id="WBMT01000018">
    <property type="protein sequence ID" value="KAB2343800.1"/>
    <property type="molecule type" value="Genomic_DNA"/>
</dbReference>
<dbReference type="Gene3D" id="3.10.170.10">
    <property type="match status" value="1"/>
</dbReference>
<dbReference type="PANTHER" id="PTHR33478:SF1">
    <property type="entry name" value="EXTRACELLULAR METALLOPROTEINASE MEP"/>
    <property type="match status" value="1"/>
</dbReference>
<dbReference type="PRINTS" id="PR00999">
    <property type="entry name" value="FUNGALYSIN"/>
</dbReference>
<keyword evidence="7" id="KW-0378">Hydrolase</keyword>
<keyword evidence="8" id="KW-0862">Zinc</keyword>
<dbReference type="GO" id="GO:0006508">
    <property type="term" value="P:proteolysis"/>
    <property type="evidence" value="ECO:0007669"/>
    <property type="project" value="UniProtKB-KW"/>
</dbReference>
<protein>
    <submittedName>
        <fullName evidence="13">Peptidase M36</fullName>
    </submittedName>
</protein>
<sequence length="969" mass="102659">MRGVALATTGLLLSAAAVGTAQGETRAAQPKPPDIQAEHTLKPDKDIRAGRIAPTAAQQGATEGAVVRWNKLGTPATVTRAGAPLDAGLPNDAERAARAYLTEHRDLFGLSEQSVAALERVAVNPIGKGAAVLLRQRFGNLQAGYDGQVAVGVVGGKVVSVSSTLARDSAAPAPATLSQDKAVESAARDADMAVSEAETKRTRLVAVPTPAGVRSAYQVTLIDSGGSHGHQGDAHGEPVAVNSYVDARTGEVLIRENLVDHAEDPRWDVFPAAPGYSSQDTRDTWCFIPAKGCDFVVGGDPATGKAWDVDHATGAPTNTSLGNAARTYENRASGDPFTVGTRTNAPKADRRYRYPWTNQWLREKCNPATLDSPQEADLEAAMSNLFAMHNRMHDWSYRLGFTETAWNMQSDNGDRGGRAGDPEQGNAQAGARIASVRDNANQITPPDGMPAITNMYMWQPVAGAFYSPCVDGDYDMSVIGHEYTHAISGRMIAGPDAGWSGPQAGAMNESTSDLFAMEYLNEYGFRPPGDTRYVTGAYVTGDPKAGIRNYDMSRSPLNYSDIAYDLVGQQVHADGEIWSATQFDVRQAFVDRYGKGSKARNRACADGRVPVGKCPGSRRWAQLSFDALLLMASGAVSYVDHRDALLAADTIRFGGANQTLIWNAFAQHGLGEGASSNGPADADPVASFASPRAKNATVKLRPSGDAKGAAVRLYVGDYEGRAMPVADTDPATPLGDTFKIIPGSYSFVAVGAGFGHKRLSATIKPSTENLWASMTRNQAAAANGATAAGDGVGHAGLVDETEATNWQSLTAPVAGRQVTVDLAGDKAVRIGRVQVSAMLRPTQPGDPEHTPGGSQNRFSALQQFEVLACDAAKADCSQDASFSRVYTSPANAFPARRPRPRAPELIIRSFDMRDTTATHLRLRVLSSQCTGNPAFAGEQDNDPRSTTDCTAGSARAALVRAAEFQAFTR</sequence>